<dbReference type="OrthoDB" id="2283160at2759"/>
<comment type="caution">
    <text evidence="2">The sequence shown here is derived from an EMBL/GenBank/DDBJ whole genome shotgun (WGS) entry which is preliminary data.</text>
</comment>
<accession>A0A9P7BL96</accession>
<organism evidence="2 3">
    <name type="scientific">Rhizopus oryzae</name>
    <name type="common">Mucormycosis agent</name>
    <name type="synonym">Rhizopus arrhizus var. delemar</name>
    <dbReference type="NCBI Taxonomy" id="64495"/>
    <lineage>
        <taxon>Eukaryota</taxon>
        <taxon>Fungi</taxon>
        <taxon>Fungi incertae sedis</taxon>
        <taxon>Mucoromycota</taxon>
        <taxon>Mucoromycotina</taxon>
        <taxon>Mucoromycetes</taxon>
        <taxon>Mucorales</taxon>
        <taxon>Mucorineae</taxon>
        <taxon>Rhizopodaceae</taxon>
        <taxon>Rhizopus</taxon>
    </lineage>
</organism>
<dbReference type="Proteomes" id="UP000716291">
    <property type="component" value="Unassembled WGS sequence"/>
</dbReference>
<keyword evidence="3" id="KW-1185">Reference proteome</keyword>
<dbReference type="EMBL" id="JAANQT010003281">
    <property type="protein sequence ID" value="KAG1301211.1"/>
    <property type="molecule type" value="Genomic_DNA"/>
</dbReference>
<proteinExistence type="predicted"/>
<reference evidence="2" key="1">
    <citation type="journal article" date="2020" name="Microb. Genom.">
        <title>Genetic diversity of clinical and environmental Mucorales isolates obtained from an investigation of mucormycosis cases among solid organ transplant recipients.</title>
        <authorList>
            <person name="Nguyen M.H."/>
            <person name="Kaul D."/>
            <person name="Muto C."/>
            <person name="Cheng S.J."/>
            <person name="Richter R.A."/>
            <person name="Bruno V.M."/>
            <person name="Liu G."/>
            <person name="Beyhan S."/>
            <person name="Sundermann A.J."/>
            <person name="Mounaud S."/>
            <person name="Pasculle A.W."/>
            <person name="Nierman W.C."/>
            <person name="Driscoll E."/>
            <person name="Cumbie R."/>
            <person name="Clancy C.J."/>
            <person name="Dupont C.L."/>
        </authorList>
    </citation>
    <scope>NUCLEOTIDE SEQUENCE</scope>
    <source>
        <strain evidence="2">GL11</strain>
    </source>
</reference>
<dbReference type="AlphaFoldDB" id="A0A9P7BL96"/>
<evidence type="ECO:0000256" key="1">
    <source>
        <dbReference type="SAM" id="Coils"/>
    </source>
</evidence>
<gene>
    <name evidence="2" type="ORF">G6F64_012004</name>
</gene>
<evidence type="ECO:0000313" key="2">
    <source>
        <dbReference type="EMBL" id="KAG1301211.1"/>
    </source>
</evidence>
<name>A0A9P7BL96_RHIOR</name>
<evidence type="ECO:0000313" key="3">
    <source>
        <dbReference type="Proteomes" id="UP000716291"/>
    </source>
</evidence>
<sequence>MNVNYDQLLFHNIENIKKAQEQQVQQYNKKIRELVKFKVGDLVLRKNHSKMMSFPKERWTGPWKVLEVTNRTGTAYRISKVQDPKATSTVNVVDLRLFYERGNDVVVPTLGGVSTSSHN</sequence>
<keyword evidence="1" id="KW-0175">Coiled coil</keyword>
<feature type="coiled-coil region" evidence="1">
    <location>
        <begin position="10"/>
        <end position="37"/>
    </location>
</feature>
<protein>
    <submittedName>
        <fullName evidence="2">Uncharacterized protein</fullName>
    </submittedName>
</protein>